<protein>
    <submittedName>
        <fullName evidence="1">Uncharacterized protein</fullName>
    </submittedName>
</protein>
<evidence type="ECO:0000313" key="1">
    <source>
        <dbReference type="EMBL" id="CAD9500798.1"/>
    </source>
</evidence>
<sequence length="194" mass="21274">MEHMSEPEPKRQTVGSYDSTITNFEAEMAAADLPEGDPIDDVLAATVPQWVTIRTVLEAHAAQQSSARMVAAHKLVENHERVLRDITDPSPHTQLQLTRVELSHASDVERMLRETARRLLGRAPGASEIPEEKPNSGSEAAAWALSASFLDGRIQSSANERPGREPDLNPAAAAALRAVLRQLWWLAFQAKGKN</sequence>
<dbReference type="AlphaFoldDB" id="A0A7S2MT68"/>
<accession>A0A7S2MT68</accession>
<proteinExistence type="predicted"/>
<reference evidence="1" key="1">
    <citation type="submission" date="2021-01" db="EMBL/GenBank/DDBJ databases">
        <authorList>
            <person name="Corre E."/>
            <person name="Pelletier E."/>
            <person name="Niang G."/>
            <person name="Scheremetjew M."/>
            <person name="Finn R."/>
            <person name="Kale V."/>
            <person name="Holt S."/>
            <person name="Cochrane G."/>
            <person name="Meng A."/>
            <person name="Brown T."/>
            <person name="Cohen L."/>
        </authorList>
    </citation>
    <scope>NUCLEOTIDE SEQUENCE</scope>
    <source>
        <strain evidence="1">UTEX LB 985</strain>
    </source>
</reference>
<organism evidence="1">
    <name type="scientific">Haptolina brevifila</name>
    <dbReference type="NCBI Taxonomy" id="156173"/>
    <lineage>
        <taxon>Eukaryota</taxon>
        <taxon>Haptista</taxon>
        <taxon>Haptophyta</taxon>
        <taxon>Prymnesiophyceae</taxon>
        <taxon>Prymnesiales</taxon>
        <taxon>Prymnesiaceae</taxon>
        <taxon>Haptolina</taxon>
    </lineage>
</organism>
<name>A0A7S2MT68_9EUKA</name>
<gene>
    <name evidence="1" type="ORF">CBRE1094_LOCUS29149</name>
</gene>
<dbReference type="EMBL" id="HBGU01053351">
    <property type="protein sequence ID" value="CAD9500798.1"/>
    <property type="molecule type" value="Transcribed_RNA"/>
</dbReference>